<dbReference type="AlphaFoldDB" id="A0AAI9EAK8"/>
<keyword evidence="3" id="KW-1185">Reference proteome</keyword>
<feature type="region of interest" description="Disordered" evidence="1">
    <location>
        <begin position="29"/>
        <end position="64"/>
    </location>
</feature>
<evidence type="ECO:0008006" key="4">
    <source>
        <dbReference type="Google" id="ProtNLM"/>
    </source>
</evidence>
<evidence type="ECO:0000256" key="1">
    <source>
        <dbReference type="SAM" id="MobiDB-lite"/>
    </source>
</evidence>
<gene>
    <name evidence="2" type="ORF">LECACI_7A004237</name>
</gene>
<evidence type="ECO:0000313" key="3">
    <source>
        <dbReference type="Proteomes" id="UP001296104"/>
    </source>
</evidence>
<evidence type="ECO:0000313" key="2">
    <source>
        <dbReference type="EMBL" id="CAK4003541.1"/>
    </source>
</evidence>
<dbReference type="Proteomes" id="UP001296104">
    <property type="component" value="Unassembled WGS sequence"/>
</dbReference>
<dbReference type="InterPro" id="IPR032710">
    <property type="entry name" value="NTF2-like_dom_sf"/>
</dbReference>
<organism evidence="2 3">
    <name type="scientific">Lecanosticta acicola</name>
    <dbReference type="NCBI Taxonomy" id="111012"/>
    <lineage>
        <taxon>Eukaryota</taxon>
        <taxon>Fungi</taxon>
        <taxon>Dikarya</taxon>
        <taxon>Ascomycota</taxon>
        <taxon>Pezizomycotina</taxon>
        <taxon>Dothideomycetes</taxon>
        <taxon>Dothideomycetidae</taxon>
        <taxon>Mycosphaerellales</taxon>
        <taxon>Mycosphaerellaceae</taxon>
        <taxon>Lecanosticta</taxon>
    </lineage>
</organism>
<proteinExistence type="predicted"/>
<dbReference type="SUPFAM" id="SSF54427">
    <property type="entry name" value="NTF2-like"/>
    <property type="match status" value="1"/>
</dbReference>
<accession>A0AAI9EAK8</accession>
<name>A0AAI9EAK8_9PEZI</name>
<protein>
    <recommendedName>
        <fullName evidence="4">SnoaL-like domain-containing protein</fullName>
    </recommendedName>
</protein>
<reference evidence="2" key="1">
    <citation type="submission" date="2023-11" db="EMBL/GenBank/DDBJ databases">
        <authorList>
            <person name="Alioto T."/>
            <person name="Alioto T."/>
            <person name="Gomez Garrido J."/>
        </authorList>
    </citation>
    <scope>NUCLEOTIDE SEQUENCE</scope>
</reference>
<comment type="caution">
    <text evidence="2">The sequence shown here is derived from an EMBL/GenBank/DDBJ whole genome shotgun (WGS) entry which is preliminary data.</text>
</comment>
<dbReference type="EMBL" id="CAVMBE010000022">
    <property type="protein sequence ID" value="CAK4003541.1"/>
    <property type="molecule type" value="Genomic_DNA"/>
</dbReference>
<sequence>MLSTQRPADPLRKDSAMDVVVVLDNAAKHTSQTMDSTRRQKTTFAGGRDGLRIPPPASSSTSSRMTMKLLERKCQKHIEAVNSRDFYEDGAIWFDKTEDWEAEIPFLSDKTMNLPQHVAAWQKLARRYPEYGIRCIEMTTAMGEGGRSAETFAVVEITGMPTGTAWRSTCVASFESVEGKWLATKFKTIPG</sequence>